<dbReference type="InterPro" id="IPR040410">
    <property type="entry name" value="UPF0658_Golgi"/>
</dbReference>
<feature type="transmembrane region" description="Helical" evidence="1">
    <location>
        <begin position="105"/>
        <end position="124"/>
    </location>
</feature>
<evidence type="ECO:0000313" key="2">
    <source>
        <dbReference type="EMBL" id="KAG7092440.1"/>
    </source>
</evidence>
<dbReference type="EMBL" id="CM032185">
    <property type="protein sequence ID" value="KAG7092440.1"/>
    <property type="molecule type" value="Genomic_DNA"/>
</dbReference>
<dbReference type="RefSeq" id="XP_043008910.1">
    <property type="nucleotide sequence ID" value="XM_043153626.1"/>
</dbReference>
<protein>
    <submittedName>
        <fullName evidence="2">Uncharacterized protein</fullName>
    </submittedName>
</protein>
<dbReference type="GO" id="GO:0005794">
    <property type="term" value="C:Golgi apparatus"/>
    <property type="evidence" value="ECO:0007669"/>
    <property type="project" value="TreeGrafter"/>
</dbReference>
<keyword evidence="3" id="KW-1185">Reference proteome</keyword>
<sequence>MVAITFRKVEEKVPFSGGYKTLPCYLALFALGELFELFMAFDALRMRNVIQLIGILLFHLAMLVYAAVQIDQTREAIVTSNQCETNPDPVRCDIPGSLWREIRPFLIVSPCVIAAAWLALVYWMKALYAEFGWAIFHIVGANPKMKTMYQVYQIMLCLLKFDFFFFTAVTMQLLILVLNKSSAEFGVTIAAIPIVLLLLALCGVAVQREIKWLMSISLVLMLAAESYCE</sequence>
<dbReference type="Proteomes" id="UP001049176">
    <property type="component" value="Chromosome 5"/>
</dbReference>
<dbReference type="GeneID" id="66077871"/>
<feature type="transmembrane region" description="Helical" evidence="1">
    <location>
        <begin position="185"/>
        <end position="206"/>
    </location>
</feature>
<name>A0A9P7RZS8_9AGAR</name>
<reference evidence="2" key="1">
    <citation type="journal article" date="2021" name="Genome Biol. Evol.">
        <title>The assembled and annotated genome of the fairy-ring fungus Marasmius oreades.</title>
        <authorList>
            <person name="Hiltunen M."/>
            <person name="Ament-Velasquez S.L."/>
            <person name="Johannesson H."/>
        </authorList>
    </citation>
    <scope>NUCLEOTIDE SEQUENCE</scope>
    <source>
        <strain evidence="2">03SP1</strain>
    </source>
</reference>
<evidence type="ECO:0000313" key="3">
    <source>
        <dbReference type="Proteomes" id="UP001049176"/>
    </source>
</evidence>
<evidence type="ECO:0000256" key="1">
    <source>
        <dbReference type="SAM" id="Phobius"/>
    </source>
</evidence>
<gene>
    <name evidence="2" type="ORF">E1B28_008795</name>
</gene>
<dbReference type="PANTHER" id="PTHR34391:SF1">
    <property type="entry name" value="UPF0658 GOLGI APPARATUS MEMBRANE PROTEIN C1952.10C-RELATED"/>
    <property type="match status" value="1"/>
</dbReference>
<comment type="caution">
    <text evidence="2">The sequence shown here is derived from an EMBL/GenBank/DDBJ whole genome shotgun (WGS) entry which is preliminary data.</text>
</comment>
<feature type="transmembrane region" description="Helical" evidence="1">
    <location>
        <begin position="151"/>
        <end position="178"/>
    </location>
</feature>
<feature type="transmembrane region" description="Helical" evidence="1">
    <location>
        <begin position="49"/>
        <end position="68"/>
    </location>
</feature>
<keyword evidence="1" id="KW-1133">Transmembrane helix</keyword>
<dbReference type="OrthoDB" id="2448307at2759"/>
<proteinExistence type="predicted"/>
<organism evidence="2 3">
    <name type="scientific">Marasmius oreades</name>
    <name type="common">fairy-ring Marasmius</name>
    <dbReference type="NCBI Taxonomy" id="181124"/>
    <lineage>
        <taxon>Eukaryota</taxon>
        <taxon>Fungi</taxon>
        <taxon>Dikarya</taxon>
        <taxon>Basidiomycota</taxon>
        <taxon>Agaricomycotina</taxon>
        <taxon>Agaricomycetes</taxon>
        <taxon>Agaricomycetidae</taxon>
        <taxon>Agaricales</taxon>
        <taxon>Marasmiineae</taxon>
        <taxon>Marasmiaceae</taxon>
        <taxon>Marasmius</taxon>
    </lineage>
</organism>
<keyword evidence="1" id="KW-0812">Transmembrane</keyword>
<dbReference type="PANTHER" id="PTHR34391">
    <property type="entry name" value="UPF0658 GOLGI APPARATUS MEMBRANE PROTEIN C1952.10C-RELATED"/>
    <property type="match status" value="1"/>
</dbReference>
<keyword evidence="1" id="KW-0472">Membrane</keyword>
<dbReference type="AlphaFoldDB" id="A0A9P7RZS8"/>
<accession>A0A9P7RZS8</accession>
<dbReference type="KEGG" id="more:E1B28_008795"/>